<dbReference type="EMBL" id="LJCR01000023">
    <property type="protein sequence ID" value="KPV54689.1"/>
    <property type="molecule type" value="Genomic_DNA"/>
</dbReference>
<gene>
    <name evidence="1" type="ORF">SE17_02125</name>
</gene>
<keyword evidence="2" id="KW-1185">Reference proteome</keyword>
<name>A0A0P9DMN1_9CHLR</name>
<sequence length="152" mass="16861">MHHERGPEYGWFWRINRPELPAYHRDWHDHSALTDTVCETEYDALATAVMYLLRVLAAHDQTADLVAALEEALEQTGVRLPPIDPPRILDLNERLERICAGIGTARATPPPEVSAALATLATLADDLPAHLAARQVAALEILRQHLGVAPER</sequence>
<evidence type="ECO:0000313" key="2">
    <source>
        <dbReference type="Proteomes" id="UP000050509"/>
    </source>
</evidence>
<dbReference type="AlphaFoldDB" id="A0A0P9DMN1"/>
<proteinExistence type="predicted"/>
<comment type="caution">
    <text evidence="1">The sequence shown here is derived from an EMBL/GenBank/DDBJ whole genome shotgun (WGS) entry which is preliminary data.</text>
</comment>
<organism evidence="1 2">
    <name type="scientific">Kouleothrix aurantiaca</name>
    <dbReference type="NCBI Taxonomy" id="186479"/>
    <lineage>
        <taxon>Bacteria</taxon>
        <taxon>Bacillati</taxon>
        <taxon>Chloroflexota</taxon>
        <taxon>Chloroflexia</taxon>
        <taxon>Chloroflexales</taxon>
        <taxon>Roseiflexineae</taxon>
        <taxon>Roseiflexaceae</taxon>
        <taxon>Kouleothrix</taxon>
    </lineage>
</organism>
<dbReference type="Proteomes" id="UP000050509">
    <property type="component" value="Unassembled WGS sequence"/>
</dbReference>
<evidence type="ECO:0000313" key="1">
    <source>
        <dbReference type="EMBL" id="KPV54689.1"/>
    </source>
</evidence>
<accession>A0A0P9DMN1</accession>
<protein>
    <submittedName>
        <fullName evidence="1">Uncharacterized protein</fullName>
    </submittedName>
</protein>
<reference evidence="1 2" key="1">
    <citation type="submission" date="2015-09" db="EMBL/GenBank/DDBJ databases">
        <title>Draft genome sequence of Kouleothrix aurantiaca JCM 19913.</title>
        <authorList>
            <person name="Hemp J."/>
        </authorList>
    </citation>
    <scope>NUCLEOTIDE SEQUENCE [LARGE SCALE GENOMIC DNA]</scope>
    <source>
        <strain evidence="1 2">COM-B</strain>
    </source>
</reference>